<dbReference type="Pfam" id="PF00583">
    <property type="entry name" value="Acetyltransf_1"/>
    <property type="match status" value="1"/>
</dbReference>
<sequence length="146" mass="15985">MPEIILRRASAADTEAVTTCIAAAYADALRDIPDLPDVTDGVGDDIVAHQAWVATQDEDIVGFIVFDQVDSAVMIFNLAVSPKAQGAGLARRLIELAEQEANGTGATKLRLRTHKLMRATVSMYHYLGWHEKEVSGKTILMEKELY</sequence>
<dbReference type="InterPro" id="IPR050832">
    <property type="entry name" value="Bact_Acetyltransf"/>
</dbReference>
<accession>A0A0N7LN36</accession>
<dbReference type="RefSeq" id="WP_058271463.1">
    <property type="nucleotide sequence ID" value="NZ_CYPS01000008.1"/>
</dbReference>
<evidence type="ECO:0000313" key="4">
    <source>
        <dbReference type="EMBL" id="CUH41324.1"/>
    </source>
</evidence>
<dbReference type="GO" id="GO:0016747">
    <property type="term" value="F:acyltransferase activity, transferring groups other than amino-acyl groups"/>
    <property type="evidence" value="ECO:0007669"/>
    <property type="project" value="InterPro"/>
</dbReference>
<dbReference type="Gene3D" id="3.40.630.30">
    <property type="match status" value="1"/>
</dbReference>
<dbReference type="PROSITE" id="PS51186">
    <property type="entry name" value="GNAT"/>
    <property type="match status" value="1"/>
</dbReference>
<evidence type="ECO:0000313" key="5">
    <source>
        <dbReference type="Proteomes" id="UP000050786"/>
    </source>
</evidence>
<dbReference type="SUPFAM" id="SSF55729">
    <property type="entry name" value="Acyl-CoA N-acyltransferases (Nat)"/>
    <property type="match status" value="1"/>
</dbReference>
<dbReference type="PANTHER" id="PTHR43877">
    <property type="entry name" value="AMINOALKYLPHOSPHONATE N-ACETYLTRANSFERASE-RELATED-RELATED"/>
    <property type="match status" value="1"/>
</dbReference>
<dbReference type="AlphaFoldDB" id="A0A0N7LN36"/>
<evidence type="ECO:0000259" key="3">
    <source>
        <dbReference type="PROSITE" id="PS51186"/>
    </source>
</evidence>
<dbReference type="InterPro" id="IPR016181">
    <property type="entry name" value="Acyl_CoA_acyltransferase"/>
</dbReference>
<evidence type="ECO:0000256" key="2">
    <source>
        <dbReference type="ARBA" id="ARBA00023315"/>
    </source>
</evidence>
<keyword evidence="5" id="KW-1185">Reference proteome</keyword>
<proteinExistence type="predicted"/>
<dbReference type="CDD" id="cd04301">
    <property type="entry name" value="NAT_SF"/>
    <property type="match status" value="1"/>
</dbReference>
<gene>
    <name evidence="4" type="ORF">RUM4293_00192</name>
</gene>
<feature type="domain" description="N-acetyltransferase" evidence="3">
    <location>
        <begin position="4"/>
        <end position="146"/>
    </location>
</feature>
<reference evidence="5" key="1">
    <citation type="submission" date="2015-09" db="EMBL/GenBank/DDBJ databases">
        <authorList>
            <person name="Rodrigo-Torres L."/>
            <person name="Arahal D.R."/>
        </authorList>
    </citation>
    <scope>NUCLEOTIDE SEQUENCE [LARGE SCALE GENOMIC DNA]</scope>
    <source>
        <strain evidence="5">CECT 4293</strain>
    </source>
</reference>
<dbReference type="Proteomes" id="UP000050786">
    <property type="component" value="Unassembled WGS sequence"/>
</dbReference>
<keyword evidence="1 4" id="KW-0808">Transferase</keyword>
<dbReference type="EMBL" id="CYPS01000008">
    <property type="protein sequence ID" value="CUH41324.1"/>
    <property type="molecule type" value="Genomic_DNA"/>
</dbReference>
<dbReference type="InterPro" id="IPR000182">
    <property type="entry name" value="GNAT_dom"/>
</dbReference>
<organism evidence="4 5">
    <name type="scientific">Ruegeria atlantica</name>
    <dbReference type="NCBI Taxonomy" id="81569"/>
    <lineage>
        <taxon>Bacteria</taxon>
        <taxon>Pseudomonadati</taxon>
        <taxon>Pseudomonadota</taxon>
        <taxon>Alphaproteobacteria</taxon>
        <taxon>Rhodobacterales</taxon>
        <taxon>Roseobacteraceae</taxon>
        <taxon>Ruegeria</taxon>
    </lineage>
</organism>
<name>A0A0N7LN36_9RHOB</name>
<dbReference type="PANTHER" id="PTHR43877:SF2">
    <property type="entry name" value="AMINOALKYLPHOSPHONATE N-ACETYLTRANSFERASE-RELATED"/>
    <property type="match status" value="1"/>
</dbReference>
<keyword evidence="2" id="KW-0012">Acyltransferase</keyword>
<protein>
    <submittedName>
        <fullName evidence="4">Putative acetyltransferase</fullName>
    </submittedName>
</protein>
<evidence type="ECO:0000256" key="1">
    <source>
        <dbReference type="ARBA" id="ARBA00022679"/>
    </source>
</evidence>